<evidence type="ECO:0000256" key="8">
    <source>
        <dbReference type="ARBA" id="ARBA00023163"/>
    </source>
</evidence>
<evidence type="ECO:0000313" key="12">
    <source>
        <dbReference type="EMBL" id="KAF6012618.1"/>
    </source>
</evidence>
<dbReference type="Proteomes" id="UP000478008">
    <property type="component" value="Unassembled WGS sequence"/>
</dbReference>
<sequence>MTEEKLTYASVSLSILRDMLSQYTEEIITKSVMKEKLLEEKYGTVTAPKFIDSRNEEKFPRAPSEEATHGSQRRKHHNSHNNGNSSRSTTPQPVNLQKEPDIGRFQFNLNGNDIYKNAFDHNGPLMGENAAQLESMNGNDIYFRCSNCQREIAGVRFAAHIDKCLGGRFRKIKD</sequence>
<accession>A0A3F2Y644</accession>
<keyword evidence="14" id="KW-1185">Reference proteome</keyword>
<dbReference type="Gene3D" id="3.30.160.60">
    <property type="entry name" value="Classic Zinc Finger"/>
    <property type="match status" value="1"/>
</dbReference>
<comment type="subcellular location">
    <subcellularLocation>
        <location evidence="1 10">Nucleus</location>
    </subcellularLocation>
</comment>
<evidence type="ECO:0000256" key="1">
    <source>
        <dbReference type="ARBA" id="ARBA00004123"/>
    </source>
</evidence>
<keyword evidence="7 10" id="KW-0010">Activator</keyword>
<reference evidence="12 15" key="2">
    <citation type="journal article" date="2020" name="Appl. Microbiol. Biotechnol.">
        <title>Targeted gene deletion in Brettanomyces bruxellensis with an expression-free CRISPR-Cas9 system.</title>
        <authorList>
            <person name="Varela C."/>
            <person name="Bartel C."/>
            <person name="Onetto C."/>
            <person name="Borneman A."/>
        </authorList>
    </citation>
    <scope>NUCLEOTIDE SEQUENCE [LARGE SCALE GENOMIC DNA]</scope>
    <source>
        <strain evidence="12 15">AWRI1613</strain>
    </source>
</reference>
<dbReference type="STRING" id="5007.A0A3F2Y644"/>
<dbReference type="Proteomes" id="UP000568158">
    <property type="component" value="Unassembled WGS sequence"/>
</dbReference>
<dbReference type="GO" id="GO:0070461">
    <property type="term" value="C:SAGA-type complex"/>
    <property type="evidence" value="ECO:0007669"/>
    <property type="project" value="UniProtKB-ARBA"/>
</dbReference>
<evidence type="ECO:0000256" key="6">
    <source>
        <dbReference type="ARBA" id="ARBA00023015"/>
    </source>
</evidence>
<dbReference type="EMBL" id="JABCYN010000023">
    <property type="protein sequence ID" value="KAF6012618.1"/>
    <property type="molecule type" value="Genomic_DNA"/>
</dbReference>
<keyword evidence="9" id="KW-0539">Nucleus</keyword>
<dbReference type="EMBL" id="CABFWN010000003">
    <property type="protein sequence ID" value="VUG18241.1"/>
    <property type="molecule type" value="Genomic_DNA"/>
</dbReference>
<evidence type="ECO:0000256" key="3">
    <source>
        <dbReference type="ARBA" id="ARBA00022771"/>
    </source>
</evidence>
<keyword evidence="2" id="KW-0479">Metal-binding</keyword>
<keyword evidence="3" id="KW-0863">Zinc-finger</keyword>
<evidence type="ECO:0000313" key="13">
    <source>
        <dbReference type="EMBL" id="VUG18241.1"/>
    </source>
</evidence>
<comment type="function">
    <text evidence="10">Functions as component of the transcription regulatory histone acetylation (HAT) complex SAGA. At the promoters, SAGA is required for recruitment of the basal transcription machinery. It influences RNA polymerase II transcriptional activity through different activities such as TBP interaction and promoter selectivity, interaction with transcription activators, and chromatin modification through histone acetylation and deubiquitination. SAGA acetylates nucleosomal histone H3 to some extent (to form H3K9ac, H3K14ac, H3K18ac and H3K23ac). SAGA interacts with DNA via upstream activating sequences (UASs). Involved in transcriptional regulation of a subset of SAGA-regulated genes. Within the SAGA complex, participates in a subcomplex, that specifically deubiquitinates histones H2B.</text>
</comment>
<dbReference type="InterPro" id="IPR013246">
    <property type="entry name" value="SAGA_su_Sgf11"/>
</dbReference>
<evidence type="ECO:0000256" key="11">
    <source>
        <dbReference type="SAM" id="MobiDB-lite"/>
    </source>
</evidence>
<reference evidence="13 14" key="1">
    <citation type="submission" date="2019-07" db="EMBL/GenBank/DDBJ databases">
        <authorList>
            <person name="Friedrich A."/>
            <person name="Schacherer J."/>
        </authorList>
    </citation>
    <scope>NUCLEOTIDE SEQUENCE [LARGE SCALE GENOMIC DNA]</scope>
</reference>
<proteinExistence type="inferred from homology"/>
<evidence type="ECO:0000313" key="15">
    <source>
        <dbReference type="Proteomes" id="UP000568158"/>
    </source>
</evidence>
<keyword evidence="6" id="KW-0805">Transcription regulation</keyword>
<evidence type="ECO:0000256" key="7">
    <source>
        <dbReference type="ARBA" id="ARBA00023159"/>
    </source>
</evidence>
<dbReference type="GO" id="GO:0006325">
    <property type="term" value="P:chromatin organization"/>
    <property type="evidence" value="ECO:0007669"/>
    <property type="project" value="UniProtKB-KW"/>
</dbReference>
<evidence type="ECO:0000256" key="9">
    <source>
        <dbReference type="ARBA" id="ARBA00023242"/>
    </source>
</evidence>
<protein>
    <recommendedName>
        <fullName evidence="10">SAGA-associated factor 11</fullName>
    </recommendedName>
</protein>
<feature type="region of interest" description="Disordered" evidence="11">
    <location>
        <begin position="53"/>
        <end position="97"/>
    </location>
</feature>
<comment type="similarity">
    <text evidence="10">Belongs to the SGF11 family.</text>
</comment>
<name>A0A3F2Y644_DEKBR</name>
<dbReference type="Pfam" id="PF08209">
    <property type="entry name" value="Sgf11"/>
    <property type="match status" value="1"/>
</dbReference>
<dbReference type="AlphaFoldDB" id="A0A3F2Y644"/>
<evidence type="ECO:0000256" key="10">
    <source>
        <dbReference type="RuleBase" id="RU261113"/>
    </source>
</evidence>
<dbReference type="GO" id="GO:0005634">
    <property type="term" value="C:nucleus"/>
    <property type="evidence" value="ECO:0007669"/>
    <property type="project" value="UniProtKB-SubCell"/>
</dbReference>
<keyword evidence="4" id="KW-0862">Zinc</keyword>
<evidence type="ECO:0000256" key="5">
    <source>
        <dbReference type="ARBA" id="ARBA00022853"/>
    </source>
</evidence>
<gene>
    <name evidence="13" type="ORF">DEBR0S3_05666G</name>
    <name evidence="12" type="ORF">HII12_002140</name>
</gene>
<keyword evidence="5" id="KW-0156">Chromatin regulator</keyword>
<keyword evidence="8" id="KW-0804">Transcription</keyword>
<dbReference type="OMA" id="AAHIDKC"/>
<feature type="compositionally biased region" description="Basic and acidic residues" evidence="11">
    <location>
        <begin position="53"/>
        <end position="68"/>
    </location>
</feature>
<dbReference type="GO" id="GO:0008270">
    <property type="term" value="F:zinc ion binding"/>
    <property type="evidence" value="ECO:0007669"/>
    <property type="project" value="UniProtKB-KW"/>
</dbReference>
<evidence type="ECO:0000256" key="4">
    <source>
        <dbReference type="ARBA" id="ARBA00022833"/>
    </source>
</evidence>
<organism evidence="13 14">
    <name type="scientific">Dekkera bruxellensis</name>
    <name type="common">Brettanomyces custersii</name>
    <dbReference type="NCBI Taxonomy" id="5007"/>
    <lineage>
        <taxon>Eukaryota</taxon>
        <taxon>Fungi</taxon>
        <taxon>Dikarya</taxon>
        <taxon>Ascomycota</taxon>
        <taxon>Saccharomycotina</taxon>
        <taxon>Pichiomycetes</taxon>
        <taxon>Pichiales</taxon>
        <taxon>Pichiaceae</taxon>
        <taxon>Brettanomyces</taxon>
    </lineage>
</organism>
<evidence type="ECO:0000313" key="14">
    <source>
        <dbReference type="Proteomes" id="UP000478008"/>
    </source>
</evidence>
<comment type="subunit">
    <text evidence="10">Component of the 1.8 MDa SAGA transcription coactivator-HAT complex. SAGA is built of 5 distinct domains with specialized functions. Within the SAGA complex, SUS1, SGF11, SGF73 and UBP8 form an additional subcomplex of SAGA called the DUB module (deubiquitination module). Interacts directly with SGF73, SUS1 and UBP8.</text>
</comment>
<evidence type="ECO:0000256" key="2">
    <source>
        <dbReference type="ARBA" id="ARBA00022723"/>
    </source>
</evidence>